<gene>
    <name evidence="1" type="ORF">TRIUR3_05048</name>
</gene>
<dbReference type="EMBL" id="KD049765">
    <property type="protein sequence ID" value="EMS64974.1"/>
    <property type="molecule type" value="Genomic_DNA"/>
</dbReference>
<organism evidence="1">
    <name type="scientific">Triticum urartu</name>
    <name type="common">Red wild einkorn</name>
    <name type="synonym">Crithodium urartu</name>
    <dbReference type="NCBI Taxonomy" id="4572"/>
    <lineage>
        <taxon>Eukaryota</taxon>
        <taxon>Viridiplantae</taxon>
        <taxon>Streptophyta</taxon>
        <taxon>Embryophyta</taxon>
        <taxon>Tracheophyta</taxon>
        <taxon>Spermatophyta</taxon>
        <taxon>Magnoliopsida</taxon>
        <taxon>Liliopsida</taxon>
        <taxon>Poales</taxon>
        <taxon>Poaceae</taxon>
        <taxon>BOP clade</taxon>
        <taxon>Pooideae</taxon>
        <taxon>Triticodae</taxon>
        <taxon>Triticeae</taxon>
        <taxon>Triticinae</taxon>
        <taxon>Triticum</taxon>
    </lineage>
</organism>
<evidence type="ECO:0000313" key="1">
    <source>
        <dbReference type="EMBL" id="EMS64974.1"/>
    </source>
</evidence>
<accession>M8AVB2</accession>
<name>M8AVB2_TRIUA</name>
<reference evidence="1" key="1">
    <citation type="journal article" date="2013" name="Nature">
        <title>Draft genome of the wheat A-genome progenitor Triticum urartu.</title>
        <authorList>
            <person name="Ling H.Q."/>
            <person name="Zhao S."/>
            <person name="Liu D."/>
            <person name="Wang J."/>
            <person name="Sun H."/>
            <person name="Zhang C."/>
            <person name="Fan H."/>
            <person name="Li D."/>
            <person name="Dong L."/>
            <person name="Tao Y."/>
            <person name="Gao C."/>
            <person name="Wu H."/>
            <person name="Li Y."/>
            <person name="Cui Y."/>
            <person name="Guo X."/>
            <person name="Zheng S."/>
            <person name="Wang B."/>
            <person name="Yu K."/>
            <person name="Liang Q."/>
            <person name="Yang W."/>
            <person name="Lou X."/>
            <person name="Chen J."/>
            <person name="Feng M."/>
            <person name="Jian J."/>
            <person name="Zhang X."/>
            <person name="Luo G."/>
            <person name="Jiang Y."/>
            <person name="Liu J."/>
            <person name="Wang Z."/>
            <person name="Sha Y."/>
            <person name="Zhang B."/>
            <person name="Wu H."/>
            <person name="Tang D."/>
            <person name="Shen Q."/>
            <person name="Xue P."/>
            <person name="Zou S."/>
            <person name="Wang X."/>
            <person name="Liu X."/>
            <person name="Wang F."/>
            <person name="Yang Y."/>
            <person name="An X."/>
            <person name="Dong Z."/>
            <person name="Zhang K."/>
            <person name="Zhang X."/>
            <person name="Luo M.C."/>
            <person name="Dvorak J."/>
            <person name="Tong Y."/>
            <person name="Wang J."/>
            <person name="Yang H."/>
            <person name="Li Z."/>
            <person name="Wang D."/>
            <person name="Zhang A."/>
            <person name="Wang J."/>
        </authorList>
    </citation>
    <scope>NUCLEOTIDE SEQUENCE</scope>
</reference>
<protein>
    <submittedName>
        <fullName evidence="1">Uncharacterized protein</fullName>
    </submittedName>
</protein>
<proteinExistence type="predicted"/>
<sequence length="84" mass="9585">MVARATATMGQLRCGAWSGGCDRGAVSEQPAEVDSVLRRLQDRRKRRSCNHATESENLCIQFVQVLALLHLWFIKRKVMWLQSL</sequence>
<dbReference type="AlphaFoldDB" id="M8AVB2"/>